<evidence type="ECO:0000256" key="2">
    <source>
        <dbReference type="SAM" id="SignalP"/>
    </source>
</evidence>
<dbReference type="KEGG" id="sdu:111225994"/>
<keyword evidence="5" id="KW-1185">Reference proteome</keyword>
<dbReference type="GeneTree" id="ENSGT00510000050935"/>
<dbReference type="Ensembl" id="ENSSDUT00000024424.1">
    <property type="protein sequence ID" value="ENSSDUP00000023975.1"/>
    <property type="gene ID" value="ENSSDUG00000017441.1"/>
</dbReference>
<keyword evidence="1" id="KW-1015">Disulfide bond</keyword>
<evidence type="ECO:0000259" key="3">
    <source>
        <dbReference type="PROSITE" id="PS50015"/>
    </source>
</evidence>
<dbReference type="PANTHER" id="PTHR15541">
    <property type="entry name" value="GRANULYSIN RELATED"/>
    <property type="match status" value="1"/>
</dbReference>
<accession>A0A3B4V1J9</accession>
<evidence type="ECO:0000256" key="1">
    <source>
        <dbReference type="ARBA" id="ARBA00023157"/>
    </source>
</evidence>
<dbReference type="GeneID" id="111225994"/>
<dbReference type="PANTHER" id="PTHR15541:SF2">
    <property type="entry name" value="GRANULYSIN"/>
    <property type="match status" value="1"/>
</dbReference>
<dbReference type="SMART" id="SM00741">
    <property type="entry name" value="SapB"/>
    <property type="match status" value="1"/>
</dbReference>
<feature type="signal peptide" evidence="2">
    <location>
        <begin position="1"/>
        <end position="25"/>
    </location>
</feature>
<keyword evidence="2" id="KW-0732">Signal</keyword>
<sequence>MLAMETSSVLLVCILVTCSVWTVRGRSFVGNIDDQVEQLEVEGSTEAGMVPGVCWVCEWALNKVKKDIGPNTTSENVKLKLVKVCDEIYTLKTVCHNFVKKHLKQLIEELMTSDDVRTICVNTKACKPKELSHLIFYPGDEDSQAKM</sequence>
<dbReference type="Gene3D" id="1.10.225.10">
    <property type="entry name" value="Saposin-like"/>
    <property type="match status" value="1"/>
</dbReference>
<dbReference type="RefSeq" id="XP_022606786.1">
    <property type="nucleotide sequence ID" value="XM_022751065.1"/>
</dbReference>
<feature type="domain" description="Saposin B-type" evidence="3">
    <location>
        <begin position="50"/>
        <end position="130"/>
    </location>
</feature>
<reference evidence="4" key="2">
    <citation type="submission" date="2025-09" db="UniProtKB">
        <authorList>
            <consortium name="Ensembl"/>
        </authorList>
    </citation>
    <scope>IDENTIFICATION</scope>
</reference>
<dbReference type="PROSITE" id="PS50015">
    <property type="entry name" value="SAP_B"/>
    <property type="match status" value="1"/>
</dbReference>
<dbReference type="Proteomes" id="UP000261420">
    <property type="component" value="Unplaced"/>
</dbReference>
<dbReference type="AlphaFoldDB" id="A0A3B4V1J9"/>
<organism evidence="4 5">
    <name type="scientific">Seriola dumerili</name>
    <name type="common">Greater amberjack</name>
    <name type="synonym">Caranx dumerili</name>
    <dbReference type="NCBI Taxonomy" id="41447"/>
    <lineage>
        <taxon>Eukaryota</taxon>
        <taxon>Metazoa</taxon>
        <taxon>Chordata</taxon>
        <taxon>Craniata</taxon>
        <taxon>Vertebrata</taxon>
        <taxon>Euteleostomi</taxon>
        <taxon>Actinopterygii</taxon>
        <taxon>Neopterygii</taxon>
        <taxon>Teleostei</taxon>
        <taxon>Neoteleostei</taxon>
        <taxon>Acanthomorphata</taxon>
        <taxon>Carangaria</taxon>
        <taxon>Carangiformes</taxon>
        <taxon>Carangidae</taxon>
        <taxon>Seriola</taxon>
    </lineage>
</organism>
<dbReference type="SUPFAM" id="SSF47862">
    <property type="entry name" value="Saposin"/>
    <property type="match status" value="1"/>
</dbReference>
<dbReference type="InterPro" id="IPR038847">
    <property type="entry name" value="Granulysin-like"/>
</dbReference>
<proteinExistence type="predicted"/>
<name>A0A3B4V1J9_SERDU</name>
<evidence type="ECO:0000313" key="4">
    <source>
        <dbReference type="Ensembl" id="ENSSDUP00000023975.1"/>
    </source>
</evidence>
<dbReference type="InterPro" id="IPR011001">
    <property type="entry name" value="Saposin-like"/>
</dbReference>
<dbReference type="GO" id="GO:0042742">
    <property type="term" value="P:defense response to bacterium"/>
    <property type="evidence" value="ECO:0007669"/>
    <property type="project" value="InterPro"/>
</dbReference>
<dbReference type="InterPro" id="IPR008139">
    <property type="entry name" value="SaposinB_dom"/>
</dbReference>
<feature type="chain" id="PRO_5017382289" evidence="2">
    <location>
        <begin position="26"/>
        <end position="147"/>
    </location>
</feature>
<evidence type="ECO:0000313" key="5">
    <source>
        <dbReference type="Proteomes" id="UP000261420"/>
    </source>
</evidence>
<protein>
    <submittedName>
        <fullName evidence="4">Antimicrobial peptide NK-lysin-like</fullName>
    </submittedName>
</protein>
<dbReference type="STRING" id="41447.ENSSDUP00000023975"/>
<reference evidence="4" key="1">
    <citation type="submission" date="2025-08" db="UniProtKB">
        <authorList>
            <consortium name="Ensembl"/>
        </authorList>
    </citation>
    <scope>IDENTIFICATION</scope>
</reference>
<dbReference type="OMA" id="CKWMLNK"/>